<name>A0A4S8ND98_9ACTN</name>
<dbReference type="AlphaFoldDB" id="A0A4S8ND98"/>
<sequence>MRKLLTFFAFVLTGVALTAVPAPAQAAPVWYYSASTGATYVNVLNSTVSSDLTAQTSISGGPSKTAQNSTAAVDVSKLLSVGAAQTKTSAVNTGNEVTMTSWARTAGVNLLNGLITADALETTTTTVGKADGTVSATGETKLLGLKIIGVKLPLTIPKNYSVSIPGVATITANTTIQKGDSELSSTNSWALAVQLLKPRDGYAAGVTLIVNPMVQYITGVEPSSEPARLAGFSFSSRVQANVGDAVKVVSDPTAYIGVPMAGSNGNTLKNSTVSANVPGVLTLGTLTSTSTSSRDEVGNADVLTTNKTAGINVLGGLVKADAIEVSAHGVYKLNTQTNKFEYTSELKMTTLNLVIAGQAIPVNVGPNTTLNILGLGKVELNKQVTYPGSKMNRIDGLKITLDTAQAGLPVGATIEFAIAATIITPGSNG</sequence>
<keyword evidence="1" id="KW-0732">Signal</keyword>
<dbReference type="OrthoDB" id="3774957at2"/>
<feature type="signal peptide" evidence="1">
    <location>
        <begin position="1"/>
        <end position="26"/>
    </location>
</feature>
<comment type="caution">
    <text evidence="2">The sequence shown here is derived from an EMBL/GenBank/DDBJ whole genome shotgun (WGS) entry which is preliminary data.</text>
</comment>
<protein>
    <recommendedName>
        <fullName evidence="4">YceI family protein</fullName>
    </recommendedName>
</protein>
<dbReference type="Proteomes" id="UP000307087">
    <property type="component" value="Unassembled WGS sequence"/>
</dbReference>
<dbReference type="EMBL" id="STGW01000004">
    <property type="protein sequence ID" value="THV14563.1"/>
    <property type="molecule type" value="Genomic_DNA"/>
</dbReference>
<evidence type="ECO:0000313" key="3">
    <source>
        <dbReference type="Proteomes" id="UP000307087"/>
    </source>
</evidence>
<gene>
    <name evidence="2" type="ORF">E9934_07770</name>
</gene>
<evidence type="ECO:0000256" key="1">
    <source>
        <dbReference type="SAM" id="SignalP"/>
    </source>
</evidence>
<keyword evidence="3" id="KW-1185">Reference proteome</keyword>
<proteinExistence type="predicted"/>
<feature type="chain" id="PRO_5020860126" description="YceI family protein" evidence="1">
    <location>
        <begin position="27"/>
        <end position="429"/>
    </location>
</feature>
<evidence type="ECO:0000313" key="2">
    <source>
        <dbReference type="EMBL" id="THV14563.1"/>
    </source>
</evidence>
<evidence type="ECO:0008006" key="4">
    <source>
        <dbReference type="Google" id="ProtNLM"/>
    </source>
</evidence>
<dbReference type="NCBIfam" id="NF040603">
    <property type="entry name" value="choice_anch_P"/>
    <property type="match status" value="2"/>
</dbReference>
<accession>A0A4S8ND98</accession>
<organism evidence="2 3">
    <name type="scientific">Nocardioides caeni</name>
    <dbReference type="NCBI Taxonomy" id="574700"/>
    <lineage>
        <taxon>Bacteria</taxon>
        <taxon>Bacillati</taxon>
        <taxon>Actinomycetota</taxon>
        <taxon>Actinomycetes</taxon>
        <taxon>Propionibacteriales</taxon>
        <taxon>Nocardioidaceae</taxon>
        <taxon>Nocardioides</taxon>
    </lineage>
</organism>
<reference evidence="2 3" key="1">
    <citation type="journal article" date="2009" name="Int. J. Syst. Evol. Microbiol.">
        <title>Nocardioides caeni sp. nov., isolated from wastewater.</title>
        <authorList>
            <person name="Yoon J.H."/>
            <person name="Kang S.J."/>
            <person name="Park S."/>
            <person name="Kim W."/>
            <person name="Oh T.K."/>
        </authorList>
    </citation>
    <scope>NUCLEOTIDE SEQUENCE [LARGE SCALE GENOMIC DNA]</scope>
    <source>
        <strain evidence="2 3">DSM 23134</strain>
    </source>
</reference>
<dbReference type="RefSeq" id="WP_136562327.1">
    <property type="nucleotide sequence ID" value="NZ_BAABLS010000003.1"/>
</dbReference>